<accession>A0ABW0NI36</accession>
<protein>
    <recommendedName>
        <fullName evidence="3">Aminoglycoside phosphotransferase domain-containing protein</fullName>
    </recommendedName>
</protein>
<organism evidence="1 2">
    <name type="scientific">Caenimonas terrae</name>
    <dbReference type="NCBI Taxonomy" id="696074"/>
    <lineage>
        <taxon>Bacteria</taxon>
        <taxon>Pseudomonadati</taxon>
        <taxon>Pseudomonadota</taxon>
        <taxon>Betaproteobacteria</taxon>
        <taxon>Burkholderiales</taxon>
        <taxon>Comamonadaceae</taxon>
        <taxon>Caenimonas</taxon>
    </lineage>
</organism>
<dbReference type="SUPFAM" id="SSF56112">
    <property type="entry name" value="Protein kinase-like (PK-like)"/>
    <property type="match status" value="1"/>
</dbReference>
<dbReference type="PANTHER" id="PTHR43883">
    <property type="entry name" value="SLR0207 PROTEIN"/>
    <property type="match status" value="1"/>
</dbReference>
<evidence type="ECO:0000313" key="2">
    <source>
        <dbReference type="Proteomes" id="UP001596037"/>
    </source>
</evidence>
<keyword evidence="2" id="KW-1185">Reference proteome</keyword>
<dbReference type="EMBL" id="JBHSMF010000010">
    <property type="protein sequence ID" value="MFC5499722.1"/>
    <property type="molecule type" value="Genomic_DNA"/>
</dbReference>
<gene>
    <name evidence="1" type="ORF">ACFPOE_19420</name>
</gene>
<dbReference type="Proteomes" id="UP001596037">
    <property type="component" value="Unassembled WGS sequence"/>
</dbReference>
<dbReference type="PANTHER" id="PTHR43883:SF1">
    <property type="entry name" value="GLUCONOKINASE"/>
    <property type="match status" value="1"/>
</dbReference>
<evidence type="ECO:0000313" key="1">
    <source>
        <dbReference type="EMBL" id="MFC5499722.1"/>
    </source>
</evidence>
<reference evidence="2" key="1">
    <citation type="journal article" date="2019" name="Int. J. Syst. Evol. Microbiol.">
        <title>The Global Catalogue of Microorganisms (GCM) 10K type strain sequencing project: providing services to taxonomists for standard genome sequencing and annotation.</title>
        <authorList>
            <consortium name="The Broad Institute Genomics Platform"/>
            <consortium name="The Broad Institute Genome Sequencing Center for Infectious Disease"/>
            <person name="Wu L."/>
            <person name="Ma J."/>
        </authorList>
    </citation>
    <scope>NUCLEOTIDE SEQUENCE [LARGE SCALE GENOMIC DNA]</scope>
    <source>
        <strain evidence="2">CCUG 57401</strain>
    </source>
</reference>
<sequence>MDEALLTLADKVAALRDPACYPETTRALQAIETHMSWVFLTDAHAYKLKKPVQYDHQDFRTVQGRRFYCGEELRLNRRLAPDVYLDVVPLVRTPDGRLCVGARGRTVDWLVRMRRLPSGAMLDGLLARREAAPAQMQAIAVRLAAFHGSQPPAPLDGPAYRALLLHRIGQSERELCDPAWALPGARIAAICARQRDFLAAHAADLDRRAGAGRVVDGHGDLRPEHVFLGEPLAVIDCLEFSQELRLLDGIDEVGFLALECERAHAGALAAVLLQAYRQASGDPVPPELVHFYQSLRACIRAGLAIRHLREARYRAPSVWRGRTLRYLALAARHLRACAVKLPPAAP</sequence>
<dbReference type="InterPro" id="IPR052732">
    <property type="entry name" value="Cell-binding_unc_protein"/>
</dbReference>
<name>A0ABW0NI36_9BURK</name>
<proteinExistence type="predicted"/>
<evidence type="ECO:0008006" key="3">
    <source>
        <dbReference type="Google" id="ProtNLM"/>
    </source>
</evidence>
<dbReference type="RefSeq" id="WP_376851973.1">
    <property type="nucleotide sequence ID" value="NZ_JBHSMF010000010.1"/>
</dbReference>
<comment type="caution">
    <text evidence="1">The sequence shown here is derived from an EMBL/GenBank/DDBJ whole genome shotgun (WGS) entry which is preliminary data.</text>
</comment>
<dbReference type="InterPro" id="IPR011009">
    <property type="entry name" value="Kinase-like_dom_sf"/>
</dbReference>